<evidence type="ECO:0000313" key="2">
    <source>
        <dbReference type="EMBL" id="RLQ92310.1"/>
    </source>
</evidence>
<organism evidence="2 3">
    <name type="scientific">Falsibacillus albus</name>
    <dbReference type="NCBI Taxonomy" id="2478915"/>
    <lineage>
        <taxon>Bacteria</taxon>
        <taxon>Bacillati</taxon>
        <taxon>Bacillota</taxon>
        <taxon>Bacilli</taxon>
        <taxon>Bacillales</taxon>
        <taxon>Bacillaceae</taxon>
        <taxon>Falsibacillus</taxon>
    </lineage>
</organism>
<reference evidence="2 3" key="1">
    <citation type="submission" date="2018-10" db="EMBL/GenBank/DDBJ databases">
        <title>Falsibacillus sp. genome draft.</title>
        <authorList>
            <person name="Shi S."/>
        </authorList>
    </citation>
    <scope>NUCLEOTIDE SEQUENCE [LARGE SCALE GENOMIC DNA]</scope>
    <source>
        <strain evidence="2 3">GY 10110</strain>
    </source>
</reference>
<gene>
    <name evidence="2" type="ORF">D9X91_19750</name>
</gene>
<keyword evidence="3" id="KW-1185">Reference proteome</keyword>
<accession>A0A3L7JPA7</accession>
<dbReference type="OrthoDB" id="2740244at2"/>
<comment type="caution">
    <text evidence="2">The sequence shown here is derived from an EMBL/GenBank/DDBJ whole genome shotgun (WGS) entry which is preliminary data.</text>
</comment>
<dbReference type="EMBL" id="RCVZ01000019">
    <property type="protein sequence ID" value="RLQ92310.1"/>
    <property type="molecule type" value="Genomic_DNA"/>
</dbReference>
<protein>
    <submittedName>
        <fullName evidence="2">Uncharacterized protein</fullName>
    </submittedName>
</protein>
<evidence type="ECO:0000313" key="3">
    <source>
        <dbReference type="Proteomes" id="UP000276770"/>
    </source>
</evidence>
<keyword evidence="1" id="KW-1133">Transmembrane helix</keyword>
<keyword evidence="1" id="KW-0812">Transmembrane</keyword>
<dbReference type="RefSeq" id="WP_121682375.1">
    <property type="nucleotide sequence ID" value="NZ_RCVZ01000019.1"/>
</dbReference>
<keyword evidence="1" id="KW-0472">Membrane</keyword>
<proteinExistence type="predicted"/>
<sequence>MEKTTVMGASGFLGVVSIILMVFCFYFTHSFFQHLKSGEVRLIKQSKIAAVIFLALSLLLPAMYNLYMYHEWMK</sequence>
<dbReference type="Proteomes" id="UP000276770">
    <property type="component" value="Unassembled WGS sequence"/>
</dbReference>
<feature type="transmembrane region" description="Helical" evidence="1">
    <location>
        <begin position="6"/>
        <end position="27"/>
    </location>
</feature>
<name>A0A3L7JPA7_9BACI</name>
<feature type="transmembrane region" description="Helical" evidence="1">
    <location>
        <begin position="48"/>
        <end position="67"/>
    </location>
</feature>
<dbReference type="AlphaFoldDB" id="A0A3L7JPA7"/>
<evidence type="ECO:0000256" key="1">
    <source>
        <dbReference type="SAM" id="Phobius"/>
    </source>
</evidence>